<sequence>MKTRLFTKSLSALFLSIVLLTSACKQEDLYSSKEKDEQELKMLRAEIQTMSDQVSCDNPTDWKIVPIGSKSCGGATGFALYSINIDTKLFLQKVTDYNSKQKAFNVKWNLVSACSIIIAPKSIICENGKPKIVY</sequence>
<protein>
    <recommendedName>
        <fullName evidence="4">Lipoprotein</fullName>
    </recommendedName>
</protein>
<dbReference type="PROSITE" id="PS51257">
    <property type="entry name" value="PROKAR_LIPOPROTEIN"/>
    <property type="match status" value="1"/>
</dbReference>
<evidence type="ECO:0000256" key="1">
    <source>
        <dbReference type="SAM" id="SignalP"/>
    </source>
</evidence>
<evidence type="ECO:0008006" key="4">
    <source>
        <dbReference type="Google" id="ProtNLM"/>
    </source>
</evidence>
<feature type="signal peptide" evidence="1">
    <location>
        <begin position="1"/>
        <end position="25"/>
    </location>
</feature>
<comment type="caution">
    <text evidence="2">The sequence shown here is derived from an EMBL/GenBank/DDBJ whole genome shotgun (WGS) entry which is preliminary data.</text>
</comment>
<reference evidence="3" key="1">
    <citation type="journal article" date="2019" name="Int. J. Syst. Evol. Microbiol.">
        <title>The Global Catalogue of Microorganisms (GCM) 10K type strain sequencing project: providing services to taxonomists for standard genome sequencing and annotation.</title>
        <authorList>
            <consortium name="The Broad Institute Genomics Platform"/>
            <consortium name="The Broad Institute Genome Sequencing Center for Infectious Disease"/>
            <person name="Wu L."/>
            <person name="Ma J."/>
        </authorList>
    </citation>
    <scope>NUCLEOTIDE SEQUENCE [LARGE SCALE GENOMIC DNA]</scope>
    <source>
        <strain evidence="3">JCM 17338</strain>
    </source>
</reference>
<dbReference type="Proteomes" id="UP001501081">
    <property type="component" value="Unassembled WGS sequence"/>
</dbReference>
<organism evidence="2 3">
    <name type="scientific">Pedobacter ginsengiterrae</name>
    <dbReference type="NCBI Taxonomy" id="871696"/>
    <lineage>
        <taxon>Bacteria</taxon>
        <taxon>Pseudomonadati</taxon>
        <taxon>Bacteroidota</taxon>
        <taxon>Sphingobacteriia</taxon>
        <taxon>Sphingobacteriales</taxon>
        <taxon>Sphingobacteriaceae</taxon>
        <taxon>Pedobacter</taxon>
    </lineage>
</organism>
<keyword evidence="1" id="KW-0732">Signal</keyword>
<dbReference type="RefSeq" id="WP_344767013.1">
    <property type="nucleotide sequence ID" value="NZ_BAABAK010000010.1"/>
</dbReference>
<gene>
    <name evidence="2" type="ORF">GCM10022246_22080</name>
</gene>
<evidence type="ECO:0000313" key="3">
    <source>
        <dbReference type="Proteomes" id="UP001501081"/>
    </source>
</evidence>
<dbReference type="EMBL" id="BAABAK010000010">
    <property type="protein sequence ID" value="GAA3968882.1"/>
    <property type="molecule type" value="Genomic_DNA"/>
</dbReference>
<evidence type="ECO:0000313" key="2">
    <source>
        <dbReference type="EMBL" id="GAA3968882.1"/>
    </source>
</evidence>
<proteinExistence type="predicted"/>
<feature type="chain" id="PRO_5046655802" description="Lipoprotein" evidence="1">
    <location>
        <begin position="26"/>
        <end position="134"/>
    </location>
</feature>
<keyword evidence="3" id="KW-1185">Reference proteome</keyword>
<name>A0ABP7PP11_9SPHI</name>
<accession>A0ABP7PP11</accession>